<name>A0A1M6EJC6_9BACT</name>
<dbReference type="Proteomes" id="UP000184050">
    <property type="component" value="Unassembled WGS sequence"/>
</dbReference>
<accession>A0A1M6EJC6</accession>
<sequence>MFSVYEHENRDIFSGTKNYFAVVQSFFKNYIRETAPYRPTRNIAMQLTQSATS</sequence>
<organism evidence="1 2">
    <name type="scientific">Tangfeifania diversioriginum</name>
    <dbReference type="NCBI Taxonomy" id="1168035"/>
    <lineage>
        <taxon>Bacteria</taxon>
        <taxon>Pseudomonadati</taxon>
        <taxon>Bacteroidota</taxon>
        <taxon>Bacteroidia</taxon>
        <taxon>Marinilabiliales</taxon>
        <taxon>Prolixibacteraceae</taxon>
        <taxon>Tangfeifania</taxon>
    </lineage>
</organism>
<dbReference type="STRING" id="1168035.SAMN05444280_10715"/>
<dbReference type="EMBL" id="FQZE01000007">
    <property type="protein sequence ID" value="SHI85531.1"/>
    <property type="molecule type" value="Genomic_DNA"/>
</dbReference>
<evidence type="ECO:0000313" key="2">
    <source>
        <dbReference type="Proteomes" id="UP000184050"/>
    </source>
</evidence>
<dbReference type="AlphaFoldDB" id="A0A1M6EJC6"/>
<proteinExistence type="predicted"/>
<keyword evidence="2" id="KW-1185">Reference proteome</keyword>
<reference evidence="1 2" key="1">
    <citation type="submission" date="2016-11" db="EMBL/GenBank/DDBJ databases">
        <authorList>
            <person name="Jaros S."/>
            <person name="Januszkiewicz K."/>
            <person name="Wedrychowicz H."/>
        </authorList>
    </citation>
    <scope>NUCLEOTIDE SEQUENCE [LARGE SCALE GENOMIC DNA]</scope>
    <source>
        <strain evidence="1 2">DSM 27063</strain>
    </source>
</reference>
<gene>
    <name evidence="1" type="ORF">SAMN05444280_10715</name>
</gene>
<protein>
    <submittedName>
        <fullName evidence="1">Uncharacterized protein</fullName>
    </submittedName>
</protein>
<evidence type="ECO:0000313" key="1">
    <source>
        <dbReference type="EMBL" id="SHI85531.1"/>
    </source>
</evidence>